<dbReference type="AlphaFoldDB" id="A0A317WB05"/>
<comment type="caution">
    <text evidence="3">The sequence shown here is derived from an EMBL/GenBank/DDBJ whole genome shotgun (WGS) entry which is preliminary data.</text>
</comment>
<dbReference type="EMBL" id="MSFL01000012">
    <property type="protein sequence ID" value="PWY82198.1"/>
    <property type="molecule type" value="Genomic_DNA"/>
</dbReference>
<keyword evidence="2" id="KW-0732">Signal</keyword>
<evidence type="ECO:0000256" key="1">
    <source>
        <dbReference type="SAM" id="MobiDB-lite"/>
    </source>
</evidence>
<reference evidence="3 4" key="1">
    <citation type="submission" date="2016-12" db="EMBL/GenBank/DDBJ databases">
        <title>The genomes of Aspergillus section Nigri reveals drivers in fungal speciation.</title>
        <authorList>
            <consortium name="DOE Joint Genome Institute"/>
            <person name="Vesth T.C."/>
            <person name="Nybo J."/>
            <person name="Theobald S."/>
            <person name="Brandl J."/>
            <person name="Frisvad J.C."/>
            <person name="Nielsen K.F."/>
            <person name="Lyhne E.K."/>
            <person name="Kogle M.E."/>
            <person name="Kuo A."/>
            <person name="Riley R."/>
            <person name="Clum A."/>
            <person name="Nolan M."/>
            <person name="Lipzen A."/>
            <person name="Salamov A."/>
            <person name="Henrissat B."/>
            <person name="Wiebenga A."/>
            <person name="De Vries R.P."/>
            <person name="Grigoriev I.V."/>
            <person name="Mortensen U.H."/>
            <person name="Andersen M.R."/>
            <person name="Baker S.E."/>
        </authorList>
    </citation>
    <scope>NUCLEOTIDE SEQUENCE [LARGE SCALE GENOMIC DNA]</scope>
    <source>
        <strain evidence="3 4">CBS 117.55</strain>
    </source>
</reference>
<feature type="signal peptide" evidence="2">
    <location>
        <begin position="1"/>
        <end position="27"/>
    </location>
</feature>
<evidence type="ECO:0000313" key="3">
    <source>
        <dbReference type="EMBL" id="PWY82198.1"/>
    </source>
</evidence>
<dbReference type="GeneID" id="37066120"/>
<protein>
    <submittedName>
        <fullName evidence="3">Uncharacterized protein</fullName>
    </submittedName>
</protein>
<feature type="compositionally biased region" description="Basic residues" evidence="1">
    <location>
        <begin position="99"/>
        <end position="109"/>
    </location>
</feature>
<feature type="chain" id="PRO_5016305472" evidence="2">
    <location>
        <begin position="28"/>
        <end position="155"/>
    </location>
</feature>
<dbReference type="Proteomes" id="UP000247233">
    <property type="component" value="Unassembled WGS sequence"/>
</dbReference>
<feature type="compositionally biased region" description="Polar residues" evidence="1">
    <location>
        <begin position="65"/>
        <end position="75"/>
    </location>
</feature>
<evidence type="ECO:0000313" key="4">
    <source>
        <dbReference type="Proteomes" id="UP000247233"/>
    </source>
</evidence>
<proteinExistence type="predicted"/>
<accession>A0A317WB05</accession>
<gene>
    <name evidence="3" type="ORF">BO70DRAFT_36473</name>
</gene>
<feature type="region of interest" description="Disordered" evidence="1">
    <location>
        <begin position="60"/>
        <end position="109"/>
    </location>
</feature>
<dbReference type="RefSeq" id="XP_025399463.1">
    <property type="nucleotide sequence ID" value="XM_025543883.1"/>
</dbReference>
<sequence length="155" mass="16881">MAGDPPSPPRVAFPSFFLSFFLSVCLSVCLSVSTLCTPYSPGSCTETVRSTGDSIILPVPVPCGTDTTSPQSPGLHSQDMPYSPRKGSEMPSDEPMGRPRSRPSCHRGRVQTKQQYFQLSSQARCGSPRPITAIRFFSFPTALDGPDYWQASWTV</sequence>
<dbReference type="VEuPathDB" id="FungiDB:BO70DRAFT_36473"/>
<keyword evidence="4" id="KW-1185">Reference proteome</keyword>
<evidence type="ECO:0000256" key="2">
    <source>
        <dbReference type="SAM" id="SignalP"/>
    </source>
</evidence>
<organism evidence="3 4">
    <name type="scientific">Aspergillus heteromorphus CBS 117.55</name>
    <dbReference type="NCBI Taxonomy" id="1448321"/>
    <lineage>
        <taxon>Eukaryota</taxon>
        <taxon>Fungi</taxon>
        <taxon>Dikarya</taxon>
        <taxon>Ascomycota</taxon>
        <taxon>Pezizomycotina</taxon>
        <taxon>Eurotiomycetes</taxon>
        <taxon>Eurotiomycetidae</taxon>
        <taxon>Eurotiales</taxon>
        <taxon>Aspergillaceae</taxon>
        <taxon>Aspergillus</taxon>
        <taxon>Aspergillus subgen. Circumdati</taxon>
    </lineage>
</organism>
<name>A0A317WB05_9EURO</name>